<protein>
    <submittedName>
        <fullName evidence="2">Transcriptional regulator, XRE family</fullName>
    </submittedName>
</protein>
<dbReference type="OrthoDB" id="3687959at2"/>
<proteinExistence type="predicted"/>
<dbReference type="SMART" id="SM00530">
    <property type="entry name" value="HTH_XRE"/>
    <property type="match status" value="1"/>
</dbReference>
<dbReference type="InterPro" id="IPR043917">
    <property type="entry name" value="DUF5753"/>
</dbReference>
<evidence type="ECO:0000313" key="3">
    <source>
        <dbReference type="Proteomes" id="UP000001937"/>
    </source>
</evidence>
<dbReference type="Pfam" id="PF13560">
    <property type="entry name" value="HTH_31"/>
    <property type="match status" value="1"/>
</dbReference>
<dbReference type="EMBL" id="CP000249">
    <property type="protein sequence ID" value="ABD12063.1"/>
    <property type="molecule type" value="Genomic_DNA"/>
</dbReference>
<dbReference type="CDD" id="cd00093">
    <property type="entry name" value="HTH_XRE"/>
    <property type="match status" value="1"/>
</dbReference>
<dbReference type="RefSeq" id="WP_011437098.1">
    <property type="nucleotide sequence ID" value="NC_007777.1"/>
</dbReference>
<evidence type="ECO:0000313" key="2">
    <source>
        <dbReference type="EMBL" id="ABD12063.1"/>
    </source>
</evidence>
<dbReference type="KEGG" id="fra:Francci3_2702"/>
<dbReference type="InterPro" id="IPR010982">
    <property type="entry name" value="Lambda_DNA-bd_dom_sf"/>
</dbReference>
<dbReference type="STRING" id="106370.Francci3_2702"/>
<dbReference type="Gene3D" id="1.10.260.40">
    <property type="entry name" value="lambda repressor-like DNA-binding domains"/>
    <property type="match status" value="1"/>
</dbReference>
<gene>
    <name evidence="2" type="ordered locus">Francci3_2702</name>
</gene>
<keyword evidence="3" id="KW-1185">Reference proteome</keyword>
<name>Q2J9H9_FRACC</name>
<accession>Q2J9H9</accession>
<evidence type="ECO:0000259" key="1">
    <source>
        <dbReference type="PROSITE" id="PS50943"/>
    </source>
</evidence>
<feature type="domain" description="HTH cro/C1-type" evidence="1">
    <location>
        <begin position="17"/>
        <end position="71"/>
    </location>
</feature>
<dbReference type="PROSITE" id="PS50943">
    <property type="entry name" value="HTH_CROC1"/>
    <property type="match status" value="1"/>
</dbReference>
<dbReference type="GO" id="GO:0003677">
    <property type="term" value="F:DNA binding"/>
    <property type="evidence" value="ECO:0007669"/>
    <property type="project" value="InterPro"/>
</dbReference>
<dbReference type="PhylomeDB" id="Q2J9H9"/>
<dbReference type="HOGENOM" id="CLU_055817_1_0_11"/>
<dbReference type="Proteomes" id="UP000001937">
    <property type="component" value="Chromosome"/>
</dbReference>
<dbReference type="SUPFAM" id="SSF47413">
    <property type="entry name" value="lambda repressor-like DNA-binding domains"/>
    <property type="match status" value="1"/>
</dbReference>
<dbReference type="AlphaFoldDB" id="Q2J9H9"/>
<reference evidence="2 3" key="1">
    <citation type="journal article" date="2007" name="Genome Res.">
        <title>Genome characteristics of facultatively symbiotic Frankia sp. strains reflect host range and host plant biogeography.</title>
        <authorList>
            <person name="Normand P."/>
            <person name="Lapierre P."/>
            <person name="Tisa L.S."/>
            <person name="Gogarten J.P."/>
            <person name="Alloisio N."/>
            <person name="Bagnarol E."/>
            <person name="Bassi C.A."/>
            <person name="Berry A.M."/>
            <person name="Bickhart D.M."/>
            <person name="Choisne N."/>
            <person name="Couloux A."/>
            <person name="Cournoyer B."/>
            <person name="Cruveiller S."/>
            <person name="Daubin V."/>
            <person name="Demange N."/>
            <person name="Francino M.P."/>
            <person name="Goltsman E."/>
            <person name="Huang Y."/>
            <person name="Kopp O.R."/>
            <person name="Labarre L."/>
            <person name="Lapidus A."/>
            <person name="Lavire C."/>
            <person name="Marechal J."/>
            <person name="Martinez M."/>
            <person name="Mastronunzio J.E."/>
            <person name="Mullin B.C."/>
            <person name="Niemann J."/>
            <person name="Pujic P."/>
            <person name="Rawnsley T."/>
            <person name="Rouy Z."/>
            <person name="Schenowitz C."/>
            <person name="Sellstedt A."/>
            <person name="Tavares F."/>
            <person name="Tomkins J.P."/>
            <person name="Vallenet D."/>
            <person name="Valverde C."/>
            <person name="Wall L.G."/>
            <person name="Wang Y."/>
            <person name="Medigue C."/>
            <person name="Benson D.R."/>
        </authorList>
    </citation>
    <scope>NUCLEOTIDE SEQUENCE [LARGE SCALE GENOMIC DNA]</scope>
    <source>
        <strain evidence="3">DSM 45818 / CECT 9043 / CcI3</strain>
    </source>
</reference>
<sequence length="282" mass="30243">MPRRPPSARARGLGAELRDLRLGLGKTSRAVAEGLGWSPSTLSRLENGLRGITVEDVAALLVVYQVTGPERDRLLALAREVDRPGWWETGLPGLPNQLTALIGFESQAERITEVGMLLVPGLLQTTEYARAVMVGGDVPAHEIEARVVTRLGRQALLSRADPPELHVIIDESVLRRPVGGPAVMAAQLQHILTAASRPTITVQVLLSALGAHLGTAGSFVLLEFLKAHAIVHLEHLRSSLFVDEPGDVAPFMQARDTLAQQALDPTASADLLASVADEYQGR</sequence>
<organism evidence="2 3">
    <name type="scientific">Frankia casuarinae (strain DSM 45818 / CECT 9043 / HFP020203 / CcI3)</name>
    <dbReference type="NCBI Taxonomy" id="106370"/>
    <lineage>
        <taxon>Bacteria</taxon>
        <taxon>Bacillati</taxon>
        <taxon>Actinomycetota</taxon>
        <taxon>Actinomycetes</taxon>
        <taxon>Frankiales</taxon>
        <taxon>Frankiaceae</taxon>
        <taxon>Frankia</taxon>
    </lineage>
</organism>
<dbReference type="InterPro" id="IPR001387">
    <property type="entry name" value="Cro/C1-type_HTH"/>
</dbReference>
<dbReference type="eggNOG" id="COG1396">
    <property type="taxonomic scope" value="Bacteria"/>
</dbReference>
<dbReference type="Pfam" id="PF19054">
    <property type="entry name" value="DUF5753"/>
    <property type="match status" value="1"/>
</dbReference>